<protein>
    <submittedName>
        <fullName evidence="1">Type II toxin-antitoxin system RelE/ParE family toxin</fullName>
    </submittedName>
</protein>
<comment type="caution">
    <text evidence="1">The sequence shown here is derived from an EMBL/GenBank/DDBJ whole genome shotgun (WGS) entry which is preliminary data.</text>
</comment>
<organism evidence="1 2">
    <name type="scientific">candidate division WS5 bacterium</name>
    <dbReference type="NCBI Taxonomy" id="2093353"/>
    <lineage>
        <taxon>Bacteria</taxon>
        <taxon>candidate division WS5</taxon>
    </lineage>
</organism>
<evidence type="ECO:0000313" key="1">
    <source>
        <dbReference type="EMBL" id="RJO61760.1"/>
    </source>
</evidence>
<dbReference type="Proteomes" id="UP000285655">
    <property type="component" value="Unassembled WGS sequence"/>
</dbReference>
<dbReference type="Pfam" id="PF05973">
    <property type="entry name" value="Gp49"/>
    <property type="match status" value="1"/>
</dbReference>
<gene>
    <name evidence="1" type="ORF">C4544_01835</name>
</gene>
<dbReference type="AlphaFoldDB" id="A0A419DFF8"/>
<dbReference type="EMBL" id="QZJW01000011">
    <property type="protein sequence ID" value="RJO61760.1"/>
    <property type="molecule type" value="Genomic_DNA"/>
</dbReference>
<name>A0A419DFF8_9BACT</name>
<proteinExistence type="predicted"/>
<dbReference type="InterPro" id="IPR009241">
    <property type="entry name" value="HigB-like"/>
</dbReference>
<evidence type="ECO:0000313" key="2">
    <source>
        <dbReference type="Proteomes" id="UP000285655"/>
    </source>
</evidence>
<reference evidence="1 2" key="1">
    <citation type="journal article" date="2017" name="ISME J.">
        <title>Energy and carbon metabolisms in a deep terrestrial subsurface fluid microbial community.</title>
        <authorList>
            <person name="Momper L."/>
            <person name="Jungbluth S.P."/>
            <person name="Lee M.D."/>
            <person name="Amend J.P."/>
        </authorList>
    </citation>
    <scope>NUCLEOTIDE SEQUENCE [LARGE SCALE GENOMIC DNA]</scope>
    <source>
        <strain evidence="1">SURF_29</strain>
    </source>
</reference>
<accession>A0A419DFF8</accession>
<sequence length="133" mass="15709">MNSDVYNKYETEVCLYNLVFYTTERGDSPVDDFLDGLDKKSRAKVAAHLSILEEQGPHLKRPYADVVRGKIRELRIHQSSNQYRILYFFQLRDQIILAHAFSKKTQQLKERDIELAERRMQDWIKRHPAGGKI</sequence>